<organism evidence="1 2">
    <name type="scientific">Bauhinia variegata</name>
    <name type="common">Purple orchid tree</name>
    <name type="synonym">Phanera variegata</name>
    <dbReference type="NCBI Taxonomy" id="167791"/>
    <lineage>
        <taxon>Eukaryota</taxon>
        <taxon>Viridiplantae</taxon>
        <taxon>Streptophyta</taxon>
        <taxon>Embryophyta</taxon>
        <taxon>Tracheophyta</taxon>
        <taxon>Spermatophyta</taxon>
        <taxon>Magnoliopsida</taxon>
        <taxon>eudicotyledons</taxon>
        <taxon>Gunneridae</taxon>
        <taxon>Pentapetalae</taxon>
        <taxon>rosids</taxon>
        <taxon>fabids</taxon>
        <taxon>Fabales</taxon>
        <taxon>Fabaceae</taxon>
        <taxon>Cercidoideae</taxon>
        <taxon>Cercideae</taxon>
        <taxon>Bauhiniinae</taxon>
        <taxon>Bauhinia</taxon>
    </lineage>
</organism>
<dbReference type="Proteomes" id="UP000828941">
    <property type="component" value="Chromosome 6"/>
</dbReference>
<keyword evidence="2" id="KW-1185">Reference proteome</keyword>
<gene>
    <name evidence="1" type="ORF">L6164_014828</name>
</gene>
<evidence type="ECO:0000313" key="1">
    <source>
        <dbReference type="EMBL" id="KAI4336284.1"/>
    </source>
</evidence>
<comment type="caution">
    <text evidence="1">The sequence shown here is derived from an EMBL/GenBank/DDBJ whole genome shotgun (WGS) entry which is preliminary data.</text>
</comment>
<accession>A0ACB9NIS7</accession>
<protein>
    <submittedName>
        <fullName evidence="1">Uncharacterized protein</fullName>
    </submittedName>
</protein>
<proteinExistence type="predicted"/>
<sequence length="215" mass="24817">MTSTTLIMSSDPSSFEDAVKSSKWRLAMDEEIKSIEKNQTWKLVELPIGAKKIGVKWVYKTKLNELGEVDKYKARLVVKGYSQQRGIDYTEVYAPVARMDTVRMIIAFAAQRGWNLYQLDVKSAFLHGELKEDVFVEQPRGYEKKGSEHKVYKLQKALYGLKQAPRAWFSRIESYFIKEGFERSPSEHTLFLKRKGDAFEKLREKLGMCAAADLN</sequence>
<evidence type="ECO:0000313" key="2">
    <source>
        <dbReference type="Proteomes" id="UP000828941"/>
    </source>
</evidence>
<reference evidence="1 2" key="1">
    <citation type="journal article" date="2022" name="DNA Res.">
        <title>Chromosomal-level genome assembly of the orchid tree Bauhinia variegata (Leguminosae; Cercidoideae) supports the allotetraploid origin hypothesis of Bauhinia.</title>
        <authorList>
            <person name="Zhong Y."/>
            <person name="Chen Y."/>
            <person name="Zheng D."/>
            <person name="Pang J."/>
            <person name="Liu Y."/>
            <person name="Luo S."/>
            <person name="Meng S."/>
            <person name="Qian L."/>
            <person name="Wei D."/>
            <person name="Dai S."/>
            <person name="Zhou R."/>
        </authorList>
    </citation>
    <scope>NUCLEOTIDE SEQUENCE [LARGE SCALE GENOMIC DNA]</scope>
    <source>
        <strain evidence="1">BV-YZ2020</strain>
    </source>
</reference>
<name>A0ACB9NIS7_BAUVA</name>
<dbReference type="EMBL" id="CM039431">
    <property type="protein sequence ID" value="KAI4336284.1"/>
    <property type="molecule type" value="Genomic_DNA"/>
</dbReference>